<name>A0A0F9EIK7_9ZZZZ</name>
<accession>A0A0F9EIK7</accession>
<organism evidence="2">
    <name type="scientific">marine sediment metagenome</name>
    <dbReference type="NCBI Taxonomy" id="412755"/>
    <lineage>
        <taxon>unclassified sequences</taxon>
        <taxon>metagenomes</taxon>
        <taxon>ecological metagenomes</taxon>
    </lineage>
</organism>
<dbReference type="AlphaFoldDB" id="A0A0F9EIK7"/>
<reference evidence="2" key="1">
    <citation type="journal article" date="2015" name="Nature">
        <title>Complex archaea that bridge the gap between prokaryotes and eukaryotes.</title>
        <authorList>
            <person name="Spang A."/>
            <person name="Saw J.H."/>
            <person name="Jorgensen S.L."/>
            <person name="Zaremba-Niedzwiedzka K."/>
            <person name="Martijn J."/>
            <person name="Lind A.E."/>
            <person name="van Eijk R."/>
            <person name="Schleper C."/>
            <person name="Guy L."/>
            <person name="Ettema T.J."/>
        </authorList>
    </citation>
    <scope>NUCLEOTIDE SEQUENCE</scope>
</reference>
<feature type="compositionally biased region" description="Pro residues" evidence="1">
    <location>
        <begin position="392"/>
        <end position="410"/>
    </location>
</feature>
<dbReference type="EMBL" id="LAZR01036871">
    <property type="protein sequence ID" value="KKL23723.1"/>
    <property type="molecule type" value="Genomic_DNA"/>
</dbReference>
<feature type="region of interest" description="Disordered" evidence="1">
    <location>
        <begin position="366"/>
        <end position="431"/>
    </location>
</feature>
<proteinExistence type="predicted"/>
<sequence>MAFIGIFESPSVRLTRLRSALESTAQDVGDTATQLVDLEARRRAMEDNLRRFREVEQQQNLQFPQPPRQPGIPSLIEDVFRQTGRVAGGPGTEDAFLPENVGGLAPPIPSQLLGERERQAELFRRLIAQGVDPEEAEQRVLGGETFTRGETVTPEGQLRLSQGLDLRPQDTTAPGTTQDVVGQLPFGVQELERARERFTAPIAALGLQGVESPIGSAVPVVPPAKAIQAIAGPAAEALGGVDGGIQLEAVRLGLKGLEATLPRARTLDEAFEGGIVDPFAAARGSEEEIAKAQAVLEEAGLPRALAAEVLFDPLNLLPGVGFTKVDDVARLGRLVLRATRAVPEARAAAVATLRESGQFRRLLRTVSEEAGGGPPLRGGEPVNPHIAKADPSGPPPREPPTGKPTAPSPDDPQFASLQEVSIKGEPPDQTLLRRHQGAIDTAAREAQIEVTDGNRLLRDAEMGQGFRGTVVPKAGQTDEFDEMY</sequence>
<evidence type="ECO:0000256" key="1">
    <source>
        <dbReference type="SAM" id="MobiDB-lite"/>
    </source>
</evidence>
<feature type="non-terminal residue" evidence="2">
    <location>
        <position position="484"/>
    </location>
</feature>
<comment type="caution">
    <text evidence="2">The sequence shown here is derived from an EMBL/GenBank/DDBJ whole genome shotgun (WGS) entry which is preliminary data.</text>
</comment>
<gene>
    <name evidence="2" type="ORF">LCGC14_2422520</name>
</gene>
<feature type="region of interest" description="Disordered" evidence="1">
    <location>
        <begin position="462"/>
        <end position="484"/>
    </location>
</feature>
<protein>
    <submittedName>
        <fullName evidence="2">Uncharacterized protein</fullName>
    </submittedName>
</protein>
<evidence type="ECO:0000313" key="2">
    <source>
        <dbReference type="EMBL" id="KKL23723.1"/>
    </source>
</evidence>